<feature type="transmembrane region" description="Helical" evidence="11">
    <location>
        <begin position="59"/>
        <end position="77"/>
    </location>
</feature>
<dbReference type="PANTHER" id="PTHR22914:SF13">
    <property type="entry name" value="CHITIN SYNTHASE"/>
    <property type="match status" value="1"/>
</dbReference>
<evidence type="ECO:0000256" key="5">
    <source>
        <dbReference type="ARBA" id="ARBA00022679"/>
    </source>
</evidence>
<accession>A0A1Y2H9V2</accession>
<evidence type="ECO:0000256" key="4">
    <source>
        <dbReference type="ARBA" id="ARBA00022676"/>
    </source>
</evidence>
<feature type="transmembrane region" description="Helical" evidence="11">
    <location>
        <begin position="383"/>
        <end position="406"/>
    </location>
</feature>
<dbReference type="GO" id="GO:0004100">
    <property type="term" value="F:chitin synthase activity"/>
    <property type="evidence" value="ECO:0007669"/>
    <property type="project" value="UniProtKB-EC"/>
</dbReference>
<dbReference type="Proteomes" id="UP000193411">
    <property type="component" value="Unassembled WGS sequence"/>
</dbReference>
<dbReference type="Gene3D" id="3.90.550.10">
    <property type="entry name" value="Spore Coat Polysaccharide Biosynthesis Protein SpsA, Chain A"/>
    <property type="match status" value="1"/>
</dbReference>
<feature type="compositionally biased region" description="Low complexity" evidence="10">
    <location>
        <begin position="8"/>
        <end position="18"/>
    </location>
</feature>
<evidence type="ECO:0000256" key="3">
    <source>
        <dbReference type="ARBA" id="ARBA00022475"/>
    </source>
</evidence>
<feature type="transmembrane region" description="Helical" evidence="11">
    <location>
        <begin position="844"/>
        <end position="867"/>
    </location>
</feature>
<feature type="non-terminal residue" evidence="12">
    <location>
        <position position="880"/>
    </location>
</feature>
<feature type="transmembrane region" description="Helical" evidence="11">
    <location>
        <begin position="98"/>
        <end position="120"/>
    </location>
</feature>
<dbReference type="GO" id="GO:0031505">
    <property type="term" value="P:fungal-type cell wall organization"/>
    <property type="evidence" value="ECO:0007669"/>
    <property type="project" value="TreeGrafter"/>
</dbReference>
<dbReference type="GO" id="GO:0030428">
    <property type="term" value="C:cell septum"/>
    <property type="evidence" value="ECO:0007669"/>
    <property type="project" value="TreeGrafter"/>
</dbReference>
<evidence type="ECO:0000256" key="9">
    <source>
        <dbReference type="ARBA" id="ARBA00023180"/>
    </source>
</evidence>
<dbReference type="PANTHER" id="PTHR22914">
    <property type="entry name" value="CHITIN SYNTHASE"/>
    <property type="match status" value="1"/>
</dbReference>
<evidence type="ECO:0000256" key="8">
    <source>
        <dbReference type="ARBA" id="ARBA00023136"/>
    </source>
</evidence>
<sequence length="880" mass="98286">MPPPPPFGRGSAGSSSGSTVADPATPRFEKPSPAAISSPTQPPAQQKVNKKAKSSPARRRWLCFVWLTTFWAPPFALRICCKKRDKSSQMAWREKVAICFLILLACTAMLFCIVFAGVIVCPPRILFNLAELDYMSTPDSVAVPKDGGVRKVYAAIWGRVYNLGELSVAFPQAHKMDEMIQFRGYDISSGFPRSVAGACASGPLRPPSNVVLRDSNPIKAIGADRVFRPHDARAKSDPGLEGRIRDWLVNSSKGRFAISPEEVSAGWNPKDPMRGDRTVARIVVGQNVYDMSAYRELPTDQQWLGAIQVRPSGGVPMRADAYMFAEAQRQAAGGQGMDLANDPVFMSQIWQAHDGAVKRCLDGVFYEGTVDERQTLKCKMADYILLAMSILMVCVIAVKFLAALLLPRNQFLPEGQSKFVLMQVPCYTEDEESVRRTIESLARLDYDDKRKLMVVLCDGNIVGAGQDRPTPRIVLDVLGVDPSVIDLAPALSYESVGDGPGMSTNMAKVYSGLFQFEGRLVPFVVIVKVGKPTELSRPGNRGKRDSQMILMRFLNHLHYDRPMTPLECELRWHIERIIGVDPRWFEYMLMVDADTTVHPESLTQLVAYCMTDTQIVGVCGETRLTNEKSSFATMIQVYEYFISHHLSKSFESIFGTVTCLPGCFCMYRIFTSTNGKVKPLLVSDKVVEGYSDTRVETLHKKNLLHLGEDRFLTTLILSTFPAMKTRFTPAALAYTFAPESMAVLLSQRRRWINSTVHNLLELMRVKDLCGFCCLSMRIVVLLDLVSTIVQPAMVVYLGYLIFLTVRAVSNDQSLDIVMVSFILLAAIYGAQAFIFILKREFAHVVWMIIYLLALPVFGFFLPLYSFAKMDDFSWGNTRTL</sequence>
<dbReference type="Pfam" id="PF03142">
    <property type="entry name" value="Chitin_synth_2"/>
    <property type="match status" value="1"/>
</dbReference>
<dbReference type="InterPro" id="IPR029044">
    <property type="entry name" value="Nucleotide-diphossugar_trans"/>
</dbReference>
<evidence type="ECO:0000256" key="11">
    <source>
        <dbReference type="SAM" id="Phobius"/>
    </source>
</evidence>
<evidence type="ECO:0000313" key="12">
    <source>
        <dbReference type="EMBL" id="ORZ30473.1"/>
    </source>
</evidence>
<protein>
    <recommendedName>
        <fullName evidence="2">chitin synthase</fullName>
        <ecNumber evidence="2">2.4.1.16</ecNumber>
    </recommendedName>
</protein>
<dbReference type="InterPro" id="IPR004835">
    <property type="entry name" value="Chitin_synth"/>
</dbReference>
<evidence type="ECO:0000256" key="2">
    <source>
        <dbReference type="ARBA" id="ARBA00012543"/>
    </source>
</evidence>
<keyword evidence="3" id="KW-1003">Cell membrane</keyword>
<dbReference type="GO" id="GO:0006031">
    <property type="term" value="P:chitin biosynthetic process"/>
    <property type="evidence" value="ECO:0007669"/>
    <property type="project" value="TreeGrafter"/>
</dbReference>
<evidence type="ECO:0000256" key="10">
    <source>
        <dbReference type="SAM" id="MobiDB-lite"/>
    </source>
</evidence>
<dbReference type="OrthoDB" id="370884at2759"/>
<organism evidence="12 13">
    <name type="scientific">Catenaria anguillulae PL171</name>
    <dbReference type="NCBI Taxonomy" id="765915"/>
    <lineage>
        <taxon>Eukaryota</taxon>
        <taxon>Fungi</taxon>
        <taxon>Fungi incertae sedis</taxon>
        <taxon>Blastocladiomycota</taxon>
        <taxon>Blastocladiomycetes</taxon>
        <taxon>Blastocladiales</taxon>
        <taxon>Catenariaceae</taxon>
        <taxon>Catenaria</taxon>
    </lineage>
</organism>
<keyword evidence="7 11" id="KW-1133">Transmembrane helix</keyword>
<feature type="region of interest" description="Disordered" evidence="10">
    <location>
        <begin position="1"/>
        <end position="53"/>
    </location>
</feature>
<dbReference type="EMBL" id="MCFL01000084">
    <property type="protein sequence ID" value="ORZ30473.1"/>
    <property type="molecule type" value="Genomic_DNA"/>
</dbReference>
<keyword evidence="6 11" id="KW-0812">Transmembrane</keyword>
<keyword evidence="9" id="KW-0325">Glycoprotein</keyword>
<feature type="transmembrane region" description="Helical" evidence="11">
    <location>
        <begin position="784"/>
        <end position="804"/>
    </location>
</feature>
<evidence type="ECO:0000256" key="6">
    <source>
        <dbReference type="ARBA" id="ARBA00022692"/>
    </source>
</evidence>
<keyword evidence="8 11" id="KW-0472">Membrane</keyword>
<keyword evidence="13" id="KW-1185">Reference proteome</keyword>
<evidence type="ECO:0000256" key="7">
    <source>
        <dbReference type="ARBA" id="ARBA00022989"/>
    </source>
</evidence>
<gene>
    <name evidence="12" type="ORF">BCR44DRAFT_117750</name>
</gene>
<evidence type="ECO:0000313" key="13">
    <source>
        <dbReference type="Proteomes" id="UP000193411"/>
    </source>
</evidence>
<comment type="caution">
    <text evidence="12">The sequence shown here is derived from an EMBL/GenBank/DDBJ whole genome shotgun (WGS) entry which is preliminary data.</text>
</comment>
<keyword evidence="5" id="KW-0808">Transferase</keyword>
<keyword evidence="4" id="KW-0328">Glycosyltransferase</keyword>
<name>A0A1Y2H9V2_9FUNG</name>
<feature type="transmembrane region" description="Helical" evidence="11">
    <location>
        <begin position="816"/>
        <end position="837"/>
    </location>
</feature>
<feature type="compositionally biased region" description="Polar residues" evidence="10">
    <location>
        <begin position="35"/>
        <end position="47"/>
    </location>
</feature>
<proteinExistence type="predicted"/>
<dbReference type="GO" id="GO:0005886">
    <property type="term" value="C:plasma membrane"/>
    <property type="evidence" value="ECO:0007669"/>
    <property type="project" value="UniProtKB-SubCell"/>
</dbReference>
<dbReference type="AlphaFoldDB" id="A0A1Y2H9V2"/>
<evidence type="ECO:0000256" key="1">
    <source>
        <dbReference type="ARBA" id="ARBA00004651"/>
    </source>
</evidence>
<dbReference type="EC" id="2.4.1.16" evidence="2"/>
<dbReference type="STRING" id="765915.A0A1Y2H9V2"/>
<dbReference type="SUPFAM" id="SSF53448">
    <property type="entry name" value="Nucleotide-diphospho-sugar transferases"/>
    <property type="match status" value="1"/>
</dbReference>
<comment type="subcellular location">
    <subcellularLocation>
        <location evidence="1">Cell membrane</location>
        <topology evidence="1">Multi-pass membrane protein</topology>
    </subcellularLocation>
</comment>
<reference evidence="12 13" key="1">
    <citation type="submission" date="2016-07" db="EMBL/GenBank/DDBJ databases">
        <title>Pervasive Adenine N6-methylation of Active Genes in Fungi.</title>
        <authorList>
            <consortium name="DOE Joint Genome Institute"/>
            <person name="Mondo S.J."/>
            <person name="Dannebaum R.O."/>
            <person name="Kuo R.C."/>
            <person name="Labutti K."/>
            <person name="Haridas S."/>
            <person name="Kuo A."/>
            <person name="Salamov A."/>
            <person name="Ahrendt S.R."/>
            <person name="Lipzen A."/>
            <person name="Sullivan W."/>
            <person name="Andreopoulos W.B."/>
            <person name="Clum A."/>
            <person name="Lindquist E."/>
            <person name="Daum C."/>
            <person name="Ramamoorthy G.K."/>
            <person name="Gryganskyi A."/>
            <person name="Culley D."/>
            <person name="Magnuson J.K."/>
            <person name="James T.Y."/>
            <person name="O'Malley M.A."/>
            <person name="Stajich J.E."/>
            <person name="Spatafora J.W."/>
            <person name="Visel A."/>
            <person name="Grigoriev I.V."/>
        </authorList>
    </citation>
    <scope>NUCLEOTIDE SEQUENCE [LARGE SCALE GENOMIC DNA]</scope>
    <source>
        <strain evidence="12 13">PL171</strain>
    </source>
</reference>